<organism evidence="7 8">
    <name type="scientific">Nocardioides kribbensis</name>
    <dbReference type="NCBI Taxonomy" id="305517"/>
    <lineage>
        <taxon>Bacteria</taxon>
        <taxon>Bacillati</taxon>
        <taxon>Actinomycetota</taxon>
        <taxon>Actinomycetes</taxon>
        <taxon>Propionibacteriales</taxon>
        <taxon>Nocardioidaceae</taxon>
        <taxon>Nocardioides</taxon>
    </lineage>
</organism>
<evidence type="ECO:0000256" key="4">
    <source>
        <dbReference type="ARBA" id="ARBA00022857"/>
    </source>
</evidence>
<keyword evidence="3" id="KW-0288">FMN</keyword>
<evidence type="ECO:0000256" key="5">
    <source>
        <dbReference type="ARBA" id="ARBA00023002"/>
    </source>
</evidence>
<dbReference type="Gene3D" id="3.20.20.70">
    <property type="entry name" value="Aldolase class I"/>
    <property type="match status" value="1"/>
</dbReference>
<gene>
    <name evidence="7" type="ORF">V6R90_11825</name>
</gene>
<keyword evidence="4" id="KW-0521">NADP</keyword>
<comment type="caution">
    <text evidence="7">The sequence shown here is derived from an EMBL/GenBank/DDBJ whole genome shotgun (WGS) entry which is preliminary data.</text>
</comment>
<evidence type="ECO:0000313" key="7">
    <source>
        <dbReference type="EMBL" id="MEQ7847966.1"/>
    </source>
</evidence>
<evidence type="ECO:0000313" key="8">
    <source>
        <dbReference type="Proteomes" id="UP001482520"/>
    </source>
</evidence>
<dbReference type="Proteomes" id="UP001482520">
    <property type="component" value="Unassembled WGS sequence"/>
</dbReference>
<evidence type="ECO:0000256" key="3">
    <source>
        <dbReference type="ARBA" id="ARBA00022643"/>
    </source>
</evidence>
<evidence type="ECO:0000256" key="1">
    <source>
        <dbReference type="ARBA" id="ARBA00001917"/>
    </source>
</evidence>
<dbReference type="PANTHER" id="PTHR43303">
    <property type="entry name" value="NADPH DEHYDROGENASE C23G7.10C-RELATED"/>
    <property type="match status" value="1"/>
</dbReference>
<keyword evidence="8" id="KW-1185">Reference proteome</keyword>
<accession>A0ABV1NZN7</accession>
<feature type="domain" description="NADH:flavin oxidoreductase/NADH oxidase N-terminal" evidence="6">
    <location>
        <begin position="3"/>
        <end position="349"/>
    </location>
</feature>
<dbReference type="PANTHER" id="PTHR43303:SF4">
    <property type="entry name" value="NADPH DEHYDROGENASE C23G7.10C-RELATED"/>
    <property type="match status" value="1"/>
</dbReference>
<keyword evidence="2" id="KW-0285">Flavoprotein</keyword>
<dbReference type="Pfam" id="PF00724">
    <property type="entry name" value="Oxidored_FMN"/>
    <property type="match status" value="1"/>
</dbReference>
<keyword evidence="5" id="KW-0560">Oxidoreductase</keyword>
<evidence type="ECO:0000256" key="2">
    <source>
        <dbReference type="ARBA" id="ARBA00022630"/>
    </source>
</evidence>
<dbReference type="EMBL" id="JBEGDP010000012">
    <property type="protein sequence ID" value="MEQ7847966.1"/>
    <property type="molecule type" value="Genomic_DNA"/>
</dbReference>
<dbReference type="RefSeq" id="WP_251534149.1">
    <property type="nucleotide sequence ID" value="NZ_JBEGDP010000012.1"/>
</dbReference>
<proteinExistence type="predicted"/>
<sequence>MTDLFSPYALKGVTLRNRIVMSPMTMYNSVDGRMDDYHTMYLGARAAGGFGLVFPEQVAITPDGRTTTSCAGLWSDEQVEGHARVTAMIRRMGAVPGIQLGHTGRKGSELPPHKGVNEQGSWKALPPDHPDGWTCVAPDAIPYGGDHSYPVHPLTVAEIADLHRSYADAARRALDAGYQWLEMHFAHGYLAASFFSPLANQRTDEYGGSVRNRARFLLEALDAVREVWPEEYPLTMRLGVDDLHPDGIRLEDSIEAIGWMKEHGLDLADVSIGFNTDDMVEPPLGDRGFMLERAARIKREVDIPVATSWNLGVPQNAAAAIASGAIDLAFLGRPALSNPHWPVWAARELGHEDPFGLVPADWAWWLRNFRGHDASIGLPAPSAPAPDLRAAG</sequence>
<dbReference type="InterPro" id="IPR044152">
    <property type="entry name" value="YqjM-like"/>
</dbReference>
<name>A0ABV1NZN7_9ACTN</name>
<dbReference type="SUPFAM" id="SSF51395">
    <property type="entry name" value="FMN-linked oxidoreductases"/>
    <property type="match status" value="1"/>
</dbReference>
<comment type="cofactor">
    <cofactor evidence="1">
        <name>FMN</name>
        <dbReference type="ChEBI" id="CHEBI:58210"/>
    </cofactor>
</comment>
<evidence type="ECO:0000259" key="6">
    <source>
        <dbReference type="Pfam" id="PF00724"/>
    </source>
</evidence>
<protein>
    <submittedName>
        <fullName evidence="7">NADH:flavin oxidoreductase/NADH oxidase</fullName>
    </submittedName>
</protein>
<dbReference type="InterPro" id="IPR013785">
    <property type="entry name" value="Aldolase_TIM"/>
</dbReference>
<reference evidence="7 8" key="1">
    <citation type="submission" date="2024-02" db="EMBL/GenBank/DDBJ databases">
        <title>Full genome sequence of Nocardioides kribbensis.</title>
        <authorList>
            <person name="Poletto B.L."/>
            <person name="Silva G."/>
            <person name="Galante D."/>
            <person name="Campos K.R."/>
            <person name="Santos M.B.N."/>
            <person name="Sacchi C.T."/>
        </authorList>
    </citation>
    <scope>NUCLEOTIDE SEQUENCE [LARGE SCALE GENOMIC DNA]</scope>
    <source>
        <strain evidence="7 8">O4R</strain>
    </source>
</reference>
<dbReference type="InterPro" id="IPR001155">
    <property type="entry name" value="OxRdtase_FMN_N"/>
</dbReference>